<evidence type="ECO:0000259" key="1">
    <source>
        <dbReference type="Pfam" id="PF13485"/>
    </source>
</evidence>
<gene>
    <name evidence="2" type="ORF">FXF47_08895</name>
</gene>
<reference evidence="2" key="1">
    <citation type="submission" date="2019-08" db="EMBL/GenBank/DDBJ databases">
        <title>Genomic characterization of a novel candidate phylum (ARYD3) from a high temperature, high salinity tertiary oil reservoir in north central Oklahoma, USA.</title>
        <authorList>
            <person name="Youssef N.H."/>
            <person name="Yadav A."/>
            <person name="Elshahed M.S."/>
        </authorList>
    </citation>
    <scope>NUCLEOTIDE SEQUENCE [LARGE SCALE GENOMIC DNA]</scope>
    <source>
        <strain evidence="2">ARYD3</strain>
    </source>
</reference>
<keyword evidence="3" id="KW-1185">Reference proteome</keyword>
<feature type="domain" description="Peptidase MA-like" evidence="1">
    <location>
        <begin position="7"/>
        <end position="181"/>
    </location>
</feature>
<dbReference type="Proteomes" id="UP000324143">
    <property type="component" value="Unassembled WGS sequence"/>
</dbReference>
<evidence type="ECO:0000313" key="2">
    <source>
        <dbReference type="EMBL" id="TYB30493.1"/>
    </source>
</evidence>
<dbReference type="Pfam" id="PF13485">
    <property type="entry name" value="Peptidase_MA_2"/>
    <property type="match status" value="1"/>
</dbReference>
<dbReference type="EMBL" id="VSIX01000130">
    <property type="protein sequence ID" value="TYB30493.1"/>
    <property type="molecule type" value="Genomic_DNA"/>
</dbReference>
<name>A0A5D0MFX7_9BACT</name>
<accession>A0A5D0MFX7</accession>
<dbReference type="AlphaFoldDB" id="A0A5D0MFX7"/>
<dbReference type="InterPro" id="IPR039568">
    <property type="entry name" value="Peptidase_MA-like_dom"/>
</dbReference>
<sequence>MEINYSDKITIYIYENIEQTGWDRVGGRAYPKTNTVETIYNEEKKSIGIRGASAHEIVHVIISNLFGSCKFQLLAEGIAVAMDGLWNHPTLGLKEVDEITLYYDELDKIPSLDKINDYFDEFESSFSYPLSGSFILFLLEKYGPEKFKKLYSQDADKDLEDSINLAYSTTLDRLKNEWINHCRNNL</sequence>
<protein>
    <recommendedName>
        <fullName evidence="1">Peptidase MA-like domain-containing protein</fullName>
    </recommendedName>
</protein>
<comment type="caution">
    <text evidence="2">The sequence shown here is derived from an EMBL/GenBank/DDBJ whole genome shotgun (WGS) entry which is preliminary data.</text>
</comment>
<evidence type="ECO:0000313" key="3">
    <source>
        <dbReference type="Proteomes" id="UP000324143"/>
    </source>
</evidence>
<proteinExistence type="predicted"/>
<organism evidence="2 3">
    <name type="scientific">Candidatus Mcinerneyibacterium aminivorans</name>
    <dbReference type="NCBI Taxonomy" id="2703815"/>
    <lineage>
        <taxon>Bacteria</taxon>
        <taxon>Candidatus Macinerneyibacteriota</taxon>
        <taxon>Candidatus Mcinerneyibacteria</taxon>
        <taxon>Candidatus Mcinerneyibacteriales</taxon>
        <taxon>Candidatus Mcinerneyibacteriaceae</taxon>
        <taxon>Candidatus Mcinerneyibacterium</taxon>
    </lineage>
</organism>